<dbReference type="AlphaFoldDB" id="Q0URL5"/>
<dbReference type="Proteomes" id="UP000001055">
    <property type="component" value="Unassembled WGS sequence"/>
</dbReference>
<dbReference type="KEGG" id="pno:SNOG_05599"/>
<dbReference type="InParanoid" id="Q0URL5"/>
<gene>
    <name evidence="1" type="ORF">SNOG_05599</name>
</gene>
<proteinExistence type="predicted"/>
<dbReference type="EMBL" id="CH445332">
    <property type="protein sequence ID" value="EAT86663.1"/>
    <property type="molecule type" value="Genomic_DNA"/>
</dbReference>
<organism evidence="1 2">
    <name type="scientific">Phaeosphaeria nodorum (strain SN15 / ATCC MYA-4574 / FGSC 10173)</name>
    <name type="common">Glume blotch fungus</name>
    <name type="synonym">Parastagonospora nodorum</name>
    <dbReference type="NCBI Taxonomy" id="321614"/>
    <lineage>
        <taxon>Eukaryota</taxon>
        <taxon>Fungi</taxon>
        <taxon>Dikarya</taxon>
        <taxon>Ascomycota</taxon>
        <taxon>Pezizomycotina</taxon>
        <taxon>Dothideomycetes</taxon>
        <taxon>Pleosporomycetidae</taxon>
        <taxon>Pleosporales</taxon>
        <taxon>Pleosporineae</taxon>
        <taxon>Phaeosphaeriaceae</taxon>
        <taxon>Parastagonospora</taxon>
    </lineage>
</organism>
<protein>
    <submittedName>
        <fullName evidence="1">Uncharacterized protein</fullName>
    </submittedName>
</protein>
<evidence type="ECO:0000313" key="1">
    <source>
        <dbReference type="EMBL" id="EAT86663.1"/>
    </source>
</evidence>
<dbReference type="RefSeq" id="XP_001796002.1">
    <property type="nucleotide sequence ID" value="XM_001795950.1"/>
</dbReference>
<dbReference type="GeneID" id="5972879"/>
<sequence>MGPAALEATILSELISKWDCIEGFSTVTLDTLKSSRRAAMFQKDEFAPENVVKPTREVTTATDAALLWSFRHYTIYVEGYLLQPDLNRALRPIVELDDS</sequence>
<name>Q0URL5_PHANO</name>
<evidence type="ECO:0000313" key="2">
    <source>
        <dbReference type="Proteomes" id="UP000001055"/>
    </source>
</evidence>
<accession>Q0URL5</accession>
<reference evidence="2" key="1">
    <citation type="journal article" date="2007" name="Plant Cell">
        <title>Dothideomycete-plant interactions illuminated by genome sequencing and EST analysis of the wheat pathogen Stagonospora nodorum.</title>
        <authorList>
            <person name="Hane J.K."/>
            <person name="Lowe R.G."/>
            <person name="Solomon P.S."/>
            <person name="Tan K.C."/>
            <person name="Schoch C.L."/>
            <person name="Spatafora J.W."/>
            <person name="Crous P.W."/>
            <person name="Kodira C."/>
            <person name="Birren B.W."/>
            <person name="Galagan J.E."/>
            <person name="Torriani S.F."/>
            <person name="McDonald B.A."/>
            <person name="Oliver R.P."/>
        </authorList>
    </citation>
    <scope>NUCLEOTIDE SEQUENCE [LARGE SCALE GENOMIC DNA]</scope>
    <source>
        <strain evidence="2">SN15 / ATCC MYA-4574 / FGSC 10173</strain>
    </source>
</reference>